<proteinExistence type="predicted"/>
<dbReference type="GO" id="GO:0003677">
    <property type="term" value="F:DNA binding"/>
    <property type="evidence" value="ECO:0007669"/>
    <property type="project" value="UniProtKB-KW"/>
</dbReference>
<keyword evidence="1" id="KW-0238">DNA-binding</keyword>
<dbReference type="GO" id="GO:0003700">
    <property type="term" value="F:DNA-binding transcription factor activity"/>
    <property type="evidence" value="ECO:0007669"/>
    <property type="project" value="TreeGrafter"/>
</dbReference>
<dbReference type="SUPFAM" id="SSF51182">
    <property type="entry name" value="RmlC-like cupins"/>
    <property type="match status" value="1"/>
</dbReference>
<dbReference type="InterPro" id="IPR050807">
    <property type="entry name" value="TransReg_Diox_bact_type"/>
</dbReference>
<dbReference type="InterPro" id="IPR010982">
    <property type="entry name" value="Lambda_DNA-bd_dom_sf"/>
</dbReference>
<evidence type="ECO:0000256" key="1">
    <source>
        <dbReference type="ARBA" id="ARBA00023125"/>
    </source>
</evidence>
<dbReference type="OrthoDB" id="9814751at2"/>
<name>A0A345ZR72_9HYPH</name>
<dbReference type="Gene3D" id="2.60.120.10">
    <property type="entry name" value="Jelly Rolls"/>
    <property type="match status" value="1"/>
</dbReference>
<sequence length="221" mass="24090">MSKRSVRPGRPRTAAKAARTGARDKAPTKRANGAADQPAALGIKLKHARMVLGITLKELAERAKCSESMLSKIENDKAMPSFGTLHRVAKVLGTNISELYSAPSADDRIVSKASERPVLMTDNLRTGKGIQMERLIPYSREHLLQGNIHRIAPGGGSEAIVHAGEEIGYVLEGEIELVIDGRRHRAKAGDSFHFRSELPHSYKNVGSKPARVLWVSTPPTF</sequence>
<dbReference type="PROSITE" id="PS50943">
    <property type="entry name" value="HTH_CROC1"/>
    <property type="match status" value="1"/>
</dbReference>
<dbReference type="InterPro" id="IPR014710">
    <property type="entry name" value="RmlC-like_jellyroll"/>
</dbReference>
<accession>A0A345ZR72</accession>
<dbReference type="GO" id="GO:0005829">
    <property type="term" value="C:cytosol"/>
    <property type="evidence" value="ECO:0007669"/>
    <property type="project" value="TreeGrafter"/>
</dbReference>
<dbReference type="CDD" id="cd02209">
    <property type="entry name" value="cupin_XRE_C"/>
    <property type="match status" value="1"/>
</dbReference>
<dbReference type="KEGG" id="ptaw:DW352_02140"/>
<dbReference type="InterPro" id="IPR001387">
    <property type="entry name" value="Cro/C1-type_HTH"/>
</dbReference>
<dbReference type="PANTHER" id="PTHR46797:SF1">
    <property type="entry name" value="METHYLPHOSPHONATE SYNTHASE"/>
    <property type="match status" value="1"/>
</dbReference>
<dbReference type="Pfam" id="PF07883">
    <property type="entry name" value="Cupin_2"/>
    <property type="match status" value="1"/>
</dbReference>
<dbReference type="CDD" id="cd00093">
    <property type="entry name" value="HTH_XRE"/>
    <property type="match status" value="1"/>
</dbReference>
<dbReference type="EMBL" id="CP031417">
    <property type="protein sequence ID" value="AXK79419.1"/>
    <property type="molecule type" value="Genomic_DNA"/>
</dbReference>
<organism evidence="4 5">
    <name type="scientific">Pseudolabrys taiwanensis</name>
    <dbReference type="NCBI Taxonomy" id="331696"/>
    <lineage>
        <taxon>Bacteria</taxon>
        <taxon>Pseudomonadati</taxon>
        <taxon>Pseudomonadota</taxon>
        <taxon>Alphaproteobacteria</taxon>
        <taxon>Hyphomicrobiales</taxon>
        <taxon>Xanthobacteraceae</taxon>
        <taxon>Pseudolabrys</taxon>
    </lineage>
</organism>
<evidence type="ECO:0000313" key="5">
    <source>
        <dbReference type="Proteomes" id="UP000254889"/>
    </source>
</evidence>
<dbReference type="Proteomes" id="UP000254889">
    <property type="component" value="Chromosome"/>
</dbReference>
<dbReference type="PANTHER" id="PTHR46797">
    <property type="entry name" value="HTH-TYPE TRANSCRIPTIONAL REGULATOR"/>
    <property type="match status" value="1"/>
</dbReference>
<feature type="region of interest" description="Disordered" evidence="2">
    <location>
        <begin position="1"/>
        <end position="36"/>
    </location>
</feature>
<evidence type="ECO:0000259" key="3">
    <source>
        <dbReference type="PROSITE" id="PS50943"/>
    </source>
</evidence>
<dbReference type="AlphaFoldDB" id="A0A345ZR72"/>
<evidence type="ECO:0000313" key="4">
    <source>
        <dbReference type="EMBL" id="AXK79419.1"/>
    </source>
</evidence>
<feature type="domain" description="HTH cro/C1-type" evidence="3">
    <location>
        <begin position="45"/>
        <end position="99"/>
    </location>
</feature>
<dbReference type="Pfam" id="PF01381">
    <property type="entry name" value="HTH_3"/>
    <property type="match status" value="1"/>
</dbReference>
<protein>
    <submittedName>
        <fullName evidence="4">Cupin domain-containing protein</fullName>
    </submittedName>
</protein>
<dbReference type="SUPFAM" id="SSF47413">
    <property type="entry name" value="lambda repressor-like DNA-binding domains"/>
    <property type="match status" value="1"/>
</dbReference>
<reference evidence="4 5" key="1">
    <citation type="submission" date="2018-07" db="EMBL/GenBank/DDBJ databases">
        <authorList>
            <person name="Quirk P.G."/>
            <person name="Krulwich T.A."/>
        </authorList>
    </citation>
    <scope>NUCLEOTIDE SEQUENCE [LARGE SCALE GENOMIC DNA]</scope>
    <source>
        <strain evidence="4 5">CC-BB4</strain>
    </source>
</reference>
<dbReference type="InterPro" id="IPR013096">
    <property type="entry name" value="Cupin_2"/>
</dbReference>
<gene>
    <name evidence="4" type="ORF">DW352_02140</name>
</gene>
<feature type="compositionally biased region" description="Basic residues" evidence="2">
    <location>
        <begin position="1"/>
        <end position="10"/>
    </location>
</feature>
<dbReference type="SMART" id="SM00530">
    <property type="entry name" value="HTH_XRE"/>
    <property type="match status" value="1"/>
</dbReference>
<keyword evidence="5" id="KW-1185">Reference proteome</keyword>
<feature type="compositionally biased region" description="Low complexity" evidence="2">
    <location>
        <begin position="11"/>
        <end position="20"/>
    </location>
</feature>
<evidence type="ECO:0000256" key="2">
    <source>
        <dbReference type="SAM" id="MobiDB-lite"/>
    </source>
</evidence>
<dbReference type="Gene3D" id="1.10.260.40">
    <property type="entry name" value="lambda repressor-like DNA-binding domains"/>
    <property type="match status" value="1"/>
</dbReference>
<dbReference type="InterPro" id="IPR011051">
    <property type="entry name" value="RmlC_Cupin_sf"/>
</dbReference>